<dbReference type="InterPro" id="IPR016174">
    <property type="entry name" value="Di-haem_cyt_TM"/>
</dbReference>
<keyword evidence="9 15" id="KW-0479">Metal-binding</keyword>
<keyword evidence="8 16" id="KW-0812">Transmembrane</keyword>
<proteinExistence type="inferred from homology"/>
<comment type="caution">
    <text evidence="20">The sequence shown here is derived from an EMBL/GenBank/DDBJ whole genome shotgun (WGS) entry which is preliminary data.</text>
</comment>
<feature type="transmembrane region" description="Helical" evidence="17">
    <location>
        <begin position="305"/>
        <end position="327"/>
    </location>
</feature>
<feature type="transmembrane region" description="Helical" evidence="17">
    <location>
        <begin position="195"/>
        <end position="219"/>
    </location>
</feature>
<dbReference type="GO" id="GO:0045275">
    <property type="term" value="C:respiratory chain complex III"/>
    <property type="evidence" value="ECO:0007669"/>
    <property type="project" value="InterPro"/>
</dbReference>
<feature type="transmembrane region" description="Helical" evidence="17">
    <location>
        <begin position="371"/>
        <end position="393"/>
    </location>
</feature>
<keyword evidence="13 17" id="KW-0472">Membrane</keyword>
<keyword evidence="6 15" id="KW-0349">Heme</keyword>
<sequence>MTRFPPYCPKNALARWFDKRFPLPRFFYNAFVIFPVPRNLNYFYTFGGILTIMLLSQLLTGLVLSLHYVPDIHLAFETGERFRREGQFGWLFRPWHSVGSSFFFIAVYIHLARGLYYGSYKNMREMVWVTGIFIYIIMMAIAFFGYVLVWGMMSISAASVIAGLLKTIPLVGAWLHETLLGGYGVGQPTLNRFYVFHYVLSFVLLLFVGLHIWAIHCVGQGNPTGLAIQSEKETVPFSPYALIKDIFAITVFLIFFAWFLFYMPDYMGQAENYSVADPLKAPLRVVPEWYFLPFYAILRAITFDIGILSSTLVGFVLFVSSIFVLIFVPWLDRSKICSARYRPVYKIFFWAFVIDVVFLGWLGSREISDKILLWTQLATVYYFIFFLIILPILPRFEKSCSLPSSIVQDLKQKKKRLW</sequence>
<dbReference type="InterPro" id="IPR005797">
    <property type="entry name" value="Cyt_b/b6_N"/>
</dbReference>
<evidence type="ECO:0000256" key="3">
    <source>
        <dbReference type="ARBA" id="ARBA00011649"/>
    </source>
</evidence>
<feature type="transmembrane region" description="Helical" evidence="17">
    <location>
        <begin position="240"/>
        <end position="261"/>
    </location>
</feature>
<comment type="subunit">
    <text evidence="3 16">The main subunits of complex b-c1 are: cytochrome b, cytochrome c1 and the Rieske protein.</text>
</comment>
<evidence type="ECO:0000256" key="12">
    <source>
        <dbReference type="ARBA" id="ARBA00023004"/>
    </source>
</evidence>
<dbReference type="GO" id="GO:0016491">
    <property type="term" value="F:oxidoreductase activity"/>
    <property type="evidence" value="ECO:0007669"/>
    <property type="project" value="InterPro"/>
</dbReference>
<keyword evidence="11 17" id="KW-1133">Transmembrane helix</keyword>
<feature type="transmembrane region" description="Helical" evidence="17">
    <location>
        <begin position="347"/>
        <end position="364"/>
    </location>
</feature>
<evidence type="ECO:0000256" key="13">
    <source>
        <dbReference type="ARBA" id="ARBA00023136"/>
    </source>
</evidence>
<dbReference type="PROSITE" id="PS51003">
    <property type="entry name" value="CYTB_CTER"/>
    <property type="match status" value="1"/>
</dbReference>
<feature type="domain" description="Cytochrome b/b6 N-terminal region profile" evidence="18">
    <location>
        <begin position="13"/>
        <end position="224"/>
    </location>
</feature>
<feature type="binding site" description="axial binding residue" evidence="15">
    <location>
        <position position="211"/>
    </location>
    <ligand>
        <name>heme b</name>
        <dbReference type="ChEBI" id="CHEBI:60344"/>
        <label>b566</label>
    </ligand>
    <ligandPart>
        <name>Fe</name>
        <dbReference type="ChEBI" id="CHEBI:18248"/>
    </ligandPart>
</feature>
<evidence type="ECO:0000259" key="19">
    <source>
        <dbReference type="PROSITE" id="PS51003"/>
    </source>
</evidence>
<dbReference type="CDD" id="cd00284">
    <property type="entry name" value="Cytochrome_b_N"/>
    <property type="match status" value="1"/>
</dbReference>
<dbReference type="PIRSF" id="PIRSF038885">
    <property type="entry name" value="COB"/>
    <property type="match status" value="1"/>
</dbReference>
<evidence type="ECO:0000313" key="21">
    <source>
        <dbReference type="Proteomes" id="UP000229839"/>
    </source>
</evidence>
<evidence type="ECO:0000256" key="14">
    <source>
        <dbReference type="PIRSR" id="PIRSR038885-1"/>
    </source>
</evidence>
<dbReference type="AlphaFoldDB" id="A0A2M6UUW4"/>
<evidence type="ECO:0000256" key="9">
    <source>
        <dbReference type="ARBA" id="ARBA00022723"/>
    </source>
</evidence>
<dbReference type="OrthoDB" id="9804503at2"/>
<dbReference type="PANTHER" id="PTHR19271">
    <property type="entry name" value="CYTOCHROME B"/>
    <property type="match status" value="1"/>
</dbReference>
<dbReference type="PROSITE" id="PS51002">
    <property type="entry name" value="CYTB_NTER"/>
    <property type="match status" value="1"/>
</dbReference>
<evidence type="ECO:0000256" key="17">
    <source>
        <dbReference type="SAM" id="Phobius"/>
    </source>
</evidence>
<dbReference type="RefSeq" id="WP_100128283.1">
    <property type="nucleotide sequence ID" value="NZ_CADDYI010000002.1"/>
</dbReference>
<feature type="binding site" description="axial binding residue" evidence="15">
    <location>
        <position position="197"/>
    </location>
    <ligand>
        <name>heme b</name>
        <dbReference type="ChEBI" id="CHEBI:60344"/>
        <label>b562</label>
    </ligand>
    <ligandPart>
        <name>Fe</name>
        <dbReference type="ChEBI" id="CHEBI:18248"/>
    </ligandPart>
</feature>
<dbReference type="Pfam" id="PF00032">
    <property type="entry name" value="Cytochrom_B_C"/>
    <property type="match status" value="1"/>
</dbReference>
<feature type="domain" description="Cytochrome b/b6 C-terminal region profile" evidence="19">
    <location>
        <begin position="227"/>
        <end position="404"/>
    </location>
</feature>
<dbReference type="GO" id="GO:0046872">
    <property type="term" value="F:metal ion binding"/>
    <property type="evidence" value="ECO:0007669"/>
    <property type="project" value="UniProtKB-KW"/>
</dbReference>
<keyword evidence="10 16" id="KW-0249">Electron transport</keyword>
<keyword evidence="12 15" id="KW-0408">Iron</keyword>
<dbReference type="Pfam" id="PF00033">
    <property type="entry name" value="Cytochrome_B"/>
    <property type="match status" value="1"/>
</dbReference>
<evidence type="ECO:0000256" key="5">
    <source>
        <dbReference type="ARBA" id="ARBA00022448"/>
    </source>
</evidence>
<comment type="function">
    <text evidence="1 16">Component of the ubiquinol-cytochrome c reductase complex (complex III or cytochrome b-c1 complex), which is a respiratory chain that generates an electrochemical potential coupled to ATP synthesis.</text>
</comment>
<name>A0A2M6UUW4_9HYPH</name>
<dbReference type="InterPro" id="IPR048259">
    <property type="entry name" value="Cytochrome_b_N_euk/bac"/>
</dbReference>
<evidence type="ECO:0000256" key="15">
    <source>
        <dbReference type="PIRSR" id="PIRSR038885-2"/>
    </source>
</evidence>
<dbReference type="GO" id="GO:0022904">
    <property type="term" value="P:respiratory electron transport chain"/>
    <property type="evidence" value="ECO:0007669"/>
    <property type="project" value="InterPro"/>
</dbReference>
<dbReference type="Proteomes" id="UP000229839">
    <property type="component" value="Unassembled WGS sequence"/>
</dbReference>
<comment type="cofactor">
    <cofactor evidence="16">
        <name>heme b</name>
        <dbReference type="ChEBI" id="CHEBI:60344"/>
    </cofactor>
    <text evidence="16">Binds 2 heme groups non-covalently.</text>
</comment>
<feature type="transmembrane region" description="Helical" evidence="17">
    <location>
        <begin position="126"/>
        <end position="148"/>
    </location>
</feature>
<evidence type="ECO:0000256" key="1">
    <source>
        <dbReference type="ARBA" id="ARBA00002444"/>
    </source>
</evidence>
<evidence type="ECO:0000256" key="4">
    <source>
        <dbReference type="ARBA" id="ARBA00013531"/>
    </source>
</evidence>
<feature type="transmembrane region" description="Helical" evidence="17">
    <location>
        <begin position="90"/>
        <end position="111"/>
    </location>
</feature>
<evidence type="ECO:0000256" key="16">
    <source>
        <dbReference type="RuleBase" id="RU003385"/>
    </source>
</evidence>
<evidence type="ECO:0000256" key="10">
    <source>
        <dbReference type="ARBA" id="ARBA00022982"/>
    </source>
</evidence>
<evidence type="ECO:0000256" key="8">
    <source>
        <dbReference type="ARBA" id="ARBA00022692"/>
    </source>
</evidence>
<gene>
    <name evidence="20" type="ORF">CER18_01145</name>
</gene>
<organism evidence="20 21">
    <name type="scientific">Bartonella tribocorum</name>
    <dbReference type="NCBI Taxonomy" id="85701"/>
    <lineage>
        <taxon>Bacteria</taxon>
        <taxon>Pseudomonadati</taxon>
        <taxon>Pseudomonadota</taxon>
        <taxon>Alphaproteobacteria</taxon>
        <taxon>Hyphomicrobiales</taxon>
        <taxon>Bartonellaceae</taxon>
        <taxon>Bartonella</taxon>
    </lineage>
</organism>
<protein>
    <recommendedName>
        <fullName evidence="4 16">Cytochrome b</fullName>
    </recommendedName>
</protein>
<feature type="transmembrane region" description="Helical" evidence="17">
    <location>
        <begin position="155"/>
        <end position="175"/>
    </location>
</feature>
<reference evidence="20 21" key="1">
    <citation type="submission" date="2017-06" db="EMBL/GenBank/DDBJ databases">
        <title>Draft genome of Bartonella tribocorum strain L103, isolated from a rodent in Laos.</title>
        <authorList>
            <person name="Hadjadj L."/>
            <person name="Jiyipong T."/>
            <person name="Morand S."/>
            <person name="Diene S.M."/>
            <person name="Rolain J.-M."/>
        </authorList>
    </citation>
    <scope>NUCLEOTIDE SEQUENCE [LARGE SCALE GENOMIC DNA]</scope>
    <source>
        <strain evidence="20 21">L103</strain>
    </source>
</reference>
<dbReference type="PANTHER" id="PTHR19271:SF16">
    <property type="entry name" value="CYTOCHROME B"/>
    <property type="match status" value="1"/>
</dbReference>
<comment type="subcellular location">
    <subcellularLocation>
        <location evidence="2">Membrane</location>
        <topology evidence="2">Multi-pass membrane protein</topology>
    </subcellularLocation>
</comment>
<dbReference type="Gene3D" id="1.20.810.10">
    <property type="entry name" value="Cytochrome Bc1 Complex, Chain C"/>
    <property type="match status" value="1"/>
</dbReference>
<dbReference type="InterPro" id="IPR005798">
    <property type="entry name" value="Cyt_b/b6_C"/>
</dbReference>
<dbReference type="SUPFAM" id="SSF81342">
    <property type="entry name" value="Transmembrane di-heme cytochromes"/>
    <property type="match status" value="1"/>
</dbReference>
<dbReference type="InterPro" id="IPR030689">
    <property type="entry name" value="Cytochrome_b"/>
</dbReference>
<evidence type="ECO:0000256" key="2">
    <source>
        <dbReference type="ARBA" id="ARBA00004141"/>
    </source>
</evidence>
<feature type="binding site" description="axial binding residue" evidence="15">
    <location>
        <position position="110"/>
    </location>
    <ligand>
        <name>heme b</name>
        <dbReference type="ChEBI" id="CHEBI:60344"/>
        <label>b566</label>
    </ligand>
    <ligandPart>
        <name>Fe</name>
        <dbReference type="ChEBI" id="CHEBI:18248"/>
    </ligandPart>
</feature>
<feature type="binding site" evidence="14">
    <location>
        <position position="216"/>
    </location>
    <ligand>
        <name>a ubiquinone</name>
        <dbReference type="ChEBI" id="CHEBI:16389"/>
    </ligand>
</feature>
<dbReference type="SUPFAM" id="SSF81648">
    <property type="entry name" value="a domain/subunit of cytochrome bc1 complex (Ubiquinol-cytochrome c reductase)"/>
    <property type="match status" value="1"/>
</dbReference>
<comment type="similarity">
    <text evidence="16">Belongs to the cytochrome b family.</text>
</comment>
<keyword evidence="5 16" id="KW-0813">Transport</keyword>
<evidence type="ECO:0000256" key="7">
    <source>
        <dbReference type="ARBA" id="ARBA00022660"/>
    </source>
</evidence>
<dbReference type="InterPro" id="IPR036150">
    <property type="entry name" value="Cyt_b/b6_C_sf"/>
</dbReference>
<evidence type="ECO:0000256" key="11">
    <source>
        <dbReference type="ARBA" id="ARBA00022989"/>
    </source>
</evidence>
<feature type="transmembrane region" description="Helical" evidence="17">
    <location>
        <begin position="42"/>
        <end position="69"/>
    </location>
</feature>
<dbReference type="STRING" id="85701.BM1374166_00672"/>
<feature type="binding site" description="axial binding residue" evidence="15">
    <location>
        <position position="96"/>
    </location>
    <ligand>
        <name>heme b</name>
        <dbReference type="ChEBI" id="CHEBI:60344"/>
        <label>b562</label>
    </ligand>
    <ligandPart>
        <name>Fe</name>
        <dbReference type="ChEBI" id="CHEBI:18248"/>
    </ligandPart>
</feature>
<dbReference type="InterPro" id="IPR027387">
    <property type="entry name" value="Cytb/b6-like_sf"/>
</dbReference>
<evidence type="ECO:0000313" key="20">
    <source>
        <dbReference type="EMBL" id="PIT69969.1"/>
    </source>
</evidence>
<accession>A0A2M6UUW4</accession>
<dbReference type="EMBL" id="NJGE01000002">
    <property type="protein sequence ID" value="PIT69969.1"/>
    <property type="molecule type" value="Genomic_DNA"/>
</dbReference>
<evidence type="ECO:0000259" key="18">
    <source>
        <dbReference type="PROSITE" id="PS51002"/>
    </source>
</evidence>
<comment type="cofactor">
    <cofactor evidence="15">
        <name>heme</name>
        <dbReference type="ChEBI" id="CHEBI:30413"/>
    </cofactor>
    <text evidence="15">Binds 2 heme groups non-covalently.</text>
</comment>
<evidence type="ECO:0000256" key="6">
    <source>
        <dbReference type="ARBA" id="ARBA00022617"/>
    </source>
</evidence>
<keyword evidence="7 16" id="KW-0679">Respiratory chain</keyword>
<dbReference type="GO" id="GO:0008121">
    <property type="term" value="F:quinol-cytochrome-c reductase activity"/>
    <property type="evidence" value="ECO:0007669"/>
    <property type="project" value="InterPro"/>
</dbReference>